<name>A0A803TPE9_ANOCA</name>
<sequence>SELSISTATTTDVCPAALDVVYQYLSGPYKSYMKAIAPFATTTLMKKGASKLKKCVVQHPPLILMSVPVPLSHRSPSC</sequence>
<dbReference type="InterPro" id="IPR016126">
    <property type="entry name" value="Secretoglobin"/>
</dbReference>
<dbReference type="AlphaFoldDB" id="A0A803TPE9"/>
<dbReference type="InParanoid" id="A0A803TPE9"/>
<dbReference type="Proteomes" id="UP000001646">
    <property type="component" value="Chromosome 1"/>
</dbReference>
<reference evidence="5 6" key="1">
    <citation type="submission" date="2009-12" db="EMBL/GenBank/DDBJ databases">
        <title>The Genome Sequence of Anolis carolinensis (Green Anole Lizard).</title>
        <authorList>
            <consortium name="The Genome Sequencing Platform"/>
            <person name="Di Palma F."/>
            <person name="Alfoldi J."/>
            <person name="Heiman D."/>
            <person name="Young S."/>
            <person name="Grabherr M."/>
            <person name="Johnson J."/>
            <person name="Lander E.S."/>
            <person name="Lindblad-Toh K."/>
        </authorList>
    </citation>
    <scope>NUCLEOTIDE SEQUENCE [LARGE SCALE GENOMIC DNA]</scope>
    <source>
        <strain evidence="5 6">JBL SC #1</strain>
    </source>
</reference>
<dbReference type="InterPro" id="IPR035960">
    <property type="entry name" value="Secretoglobin_sf"/>
</dbReference>
<organism evidence="5 6">
    <name type="scientific">Anolis carolinensis</name>
    <name type="common">Green anole</name>
    <name type="synonym">American chameleon</name>
    <dbReference type="NCBI Taxonomy" id="28377"/>
    <lineage>
        <taxon>Eukaryota</taxon>
        <taxon>Metazoa</taxon>
        <taxon>Chordata</taxon>
        <taxon>Craniata</taxon>
        <taxon>Vertebrata</taxon>
        <taxon>Euteleostomi</taxon>
        <taxon>Lepidosauria</taxon>
        <taxon>Squamata</taxon>
        <taxon>Bifurcata</taxon>
        <taxon>Unidentata</taxon>
        <taxon>Episquamata</taxon>
        <taxon>Toxicofera</taxon>
        <taxon>Iguania</taxon>
        <taxon>Dactyloidae</taxon>
        <taxon>Anolis</taxon>
    </lineage>
</organism>
<evidence type="ECO:0000256" key="2">
    <source>
        <dbReference type="ARBA" id="ARBA00008650"/>
    </source>
</evidence>
<evidence type="ECO:0000256" key="1">
    <source>
        <dbReference type="ARBA" id="ARBA00004613"/>
    </source>
</evidence>
<evidence type="ECO:0000313" key="6">
    <source>
        <dbReference type="Proteomes" id="UP000001646"/>
    </source>
</evidence>
<dbReference type="InterPro" id="IPR053723">
    <property type="entry name" value="Secretoglobin_Domain_sf"/>
</dbReference>
<reference evidence="5" key="2">
    <citation type="submission" date="2025-08" db="UniProtKB">
        <authorList>
            <consortium name="Ensembl"/>
        </authorList>
    </citation>
    <scope>IDENTIFICATION</scope>
</reference>
<dbReference type="Ensembl" id="ENSACAT00000034278.2">
    <property type="protein sequence ID" value="ENSACAP00000037089.1"/>
    <property type="gene ID" value="ENSACAG00000034768.1"/>
</dbReference>
<comment type="subcellular location">
    <subcellularLocation>
        <location evidence="1">Secreted</location>
    </subcellularLocation>
</comment>
<proteinExistence type="inferred from homology"/>
<reference evidence="5" key="3">
    <citation type="submission" date="2025-09" db="UniProtKB">
        <authorList>
            <consortium name="Ensembl"/>
        </authorList>
    </citation>
    <scope>IDENTIFICATION</scope>
</reference>
<comment type="similarity">
    <text evidence="2">Belongs to the secretoglobin family.</text>
</comment>
<dbReference type="GO" id="GO:0005576">
    <property type="term" value="C:extracellular region"/>
    <property type="evidence" value="ECO:0007669"/>
    <property type="project" value="UniProtKB-SubCell"/>
</dbReference>
<keyword evidence="4" id="KW-0732">Signal</keyword>
<dbReference type="Pfam" id="PF01099">
    <property type="entry name" value="Uteroglobin"/>
    <property type="match status" value="1"/>
</dbReference>
<dbReference type="SUPFAM" id="SSF48201">
    <property type="entry name" value="Uteroglobin-like"/>
    <property type="match status" value="1"/>
</dbReference>
<evidence type="ECO:0000256" key="3">
    <source>
        <dbReference type="ARBA" id="ARBA00022525"/>
    </source>
</evidence>
<accession>A0A803TPE9</accession>
<evidence type="ECO:0000256" key="4">
    <source>
        <dbReference type="ARBA" id="ARBA00022729"/>
    </source>
</evidence>
<keyword evidence="6" id="KW-1185">Reference proteome</keyword>
<dbReference type="PROSITE" id="PS51311">
    <property type="entry name" value="SCGB"/>
    <property type="match status" value="1"/>
</dbReference>
<dbReference type="Gene3D" id="1.20.920.50">
    <property type="match status" value="1"/>
</dbReference>
<keyword evidence="3" id="KW-0964">Secreted</keyword>
<evidence type="ECO:0000313" key="5">
    <source>
        <dbReference type="Ensembl" id="ENSACAP00000037089.1"/>
    </source>
</evidence>
<protein>
    <submittedName>
        <fullName evidence="5">Uncharacterized protein</fullName>
    </submittedName>
</protein>